<comment type="pathway">
    <text evidence="2">Lipid metabolism.</text>
</comment>
<dbReference type="GO" id="GO:0004609">
    <property type="term" value="F:phosphatidylserine decarboxylase activity"/>
    <property type="evidence" value="ECO:0007669"/>
    <property type="project" value="UniProtKB-EC"/>
</dbReference>
<keyword evidence="4" id="KW-0444">Lipid biosynthesis</keyword>
<evidence type="ECO:0000256" key="7">
    <source>
        <dbReference type="ARBA" id="ARBA00023145"/>
    </source>
</evidence>
<dbReference type="RefSeq" id="WP_096260140.1">
    <property type="nucleotide sequence ID" value="NZ_BDME01000007.1"/>
</dbReference>
<evidence type="ECO:0000256" key="9">
    <source>
        <dbReference type="ARBA" id="ARBA00023239"/>
    </source>
</evidence>
<proteinExistence type="predicted"/>
<dbReference type="UniPathway" id="UPA00558"/>
<evidence type="ECO:0000313" key="14">
    <source>
        <dbReference type="Proteomes" id="UP000217944"/>
    </source>
</evidence>
<keyword evidence="11" id="KW-0670">Pyruvate</keyword>
<evidence type="ECO:0000256" key="2">
    <source>
        <dbReference type="ARBA" id="ARBA00005189"/>
    </source>
</evidence>
<dbReference type="GO" id="GO:0006646">
    <property type="term" value="P:phosphatidylethanolamine biosynthetic process"/>
    <property type="evidence" value="ECO:0007669"/>
    <property type="project" value="UniProtKB-UniPathway"/>
</dbReference>
<keyword evidence="6" id="KW-0443">Lipid metabolism</keyword>
<gene>
    <name evidence="13" type="ORF">LNAT_P1610</name>
</gene>
<dbReference type="InterPro" id="IPR003817">
    <property type="entry name" value="PS_Dcarbxylase"/>
</dbReference>
<keyword evidence="7" id="KW-0865">Zymogen</keyword>
<evidence type="ECO:0000313" key="13">
    <source>
        <dbReference type="EMBL" id="GAX88314.1"/>
    </source>
</evidence>
<dbReference type="OrthoDB" id="9802030at2"/>
<dbReference type="EC" id="4.1.1.65" evidence="3"/>
<dbReference type="NCBIfam" id="TIGR00163">
    <property type="entry name" value="PS_decarb"/>
    <property type="match status" value="1"/>
</dbReference>
<dbReference type="PANTHER" id="PTHR10067">
    <property type="entry name" value="PHOSPHATIDYLSERINE DECARBOXYLASE"/>
    <property type="match status" value="1"/>
</dbReference>
<dbReference type="InterPro" id="IPR033177">
    <property type="entry name" value="PSD-B"/>
</dbReference>
<protein>
    <recommendedName>
        <fullName evidence="3">phosphatidylserine decarboxylase</fullName>
        <ecNumber evidence="3">4.1.1.65</ecNumber>
    </recommendedName>
</protein>
<evidence type="ECO:0000256" key="3">
    <source>
        <dbReference type="ARBA" id="ARBA00012243"/>
    </source>
</evidence>
<comment type="pathway">
    <text evidence="12">Phospholipid metabolism; phosphatidylethanolamine biosynthesis.</text>
</comment>
<evidence type="ECO:0000256" key="10">
    <source>
        <dbReference type="ARBA" id="ARBA00023264"/>
    </source>
</evidence>
<dbReference type="EMBL" id="BDME01000007">
    <property type="protein sequence ID" value="GAX88314.1"/>
    <property type="molecule type" value="Genomic_DNA"/>
</dbReference>
<name>A0A292YIH1_9BACT</name>
<keyword evidence="9 13" id="KW-0456">Lyase</keyword>
<organism evidence="13 14">
    <name type="scientific">Lebetimonas natsushimae</name>
    <dbReference type="NCBI Taxonomy" id="1936991"/>
    <lineage>
        <taxon>Bacteria</taxon>
        <taxon>Pseudomonadati</taxon>
        <taxon>Campylobacterota</taxon>
        <taxon>Epsilonproteobacteria</taxon>
        <taxon>Nautiliales</taxon>
        <taxon>Nautiliaceae</taxon>
        <taxon>Lebetimonas</taxon>
    </lineage>
</organism>
<dbReference type="PANTHER" id="PTHR10067:SF6">
    <property type="entry name" value="PHOSPHATIDYLSERINE DECARBOXYLASE PROENZYME, MITOCHONDRIAL"/>
    <property type="match status" value="1"/>
</dbReference>
<reference evidence="13 14" key="1">
    <citation type="journal article" date="2017" name="Syst. Appl. Microbiol.">
        <title>Lebetimonas natsushimae sp. nov., a novel strictly anaerobic, moderately thermophilic chemoautotroph isolated from a deep-sea hydrothermal vent polychaete nest in the Mid-Okinawa Trough.</title>
        <authorList>
            <person name="Nagata R."/>
            <person name="Takaki Y."/>
            <person name="Tame A."/>
            <person name="Nunoura T."/>
            <person name="Muto H."/>
            <person name="Mino S."/>
            <person name="Sawayama S."/>
            <person name="Takai K."/>
            <person name="Nakagawa S."/>
        </authorList>
    </citation>
    <scope>NUCLEOTIDE SEQUENCE [LARGE SCALE GENOMIC DNA]</scope>
    <source>
        <strain evidence="13 14">HS1857</strain>
    </source>
</reference>
<keyword evidence="10" id="KW-1208">Phospholipid metabolism</keyword>
<sequence length="262" mass="31394">MNPSRFISNLAVKMATMSFPKFIQCFINKMYVKFYKINMEDYEPSNPCEYRTLNELFIRHKKYIEFYEDDDIVVSPSDSEVIAHDEIKENRVYQIKGKEYSLNELIPYETFLNEGYFINLYLSPSDYHRFHIPIDMEIVRVTYIPGNLYPVKPSFLEKELVFPKNKRIVLRCRDNKDRYFYIVLVGAMIVGKIVLNFDERFQKDYDKIFDIEYEKPIKLKKGDELGRFEFGSSILLFFGKDHFKYLNQKDYVEVGDILGEIY</sequence>
<dbReference type="Proteomes" id="UP000217944">
    <property type="component" value="Unassembled WGS sequence"/>
</dbReference>
<keyword evidence="8" id="KW-0594">Phospholipid biosynthesis</keyword>
<comment type="cofactor">
    <cofactor evidence="1">
        <name>pyruvate</name>
        <dbReference type="ChEBI" id="CHEBI:15361"/>
    </cofactor>
</comment>
<dbReference type="AlphaFoldDB" id="A0A292YIH1"/>
<evidence type="ECO:0000256" key="11">
    <source>
        <dbReference type="ARBA" id="ARBA00023317"/>
    </source>
</evidence>
<comment type="caution">
    <text evidence="13">The sequence shown here is derived from an EMBL/GenBank/DDBJ whole genome shotgun (WGS) entry which is preliminary data.</text>
</comment>
<evidence type="ECO:0000256" key="5">
    <source>
        <dbReference type="ARBA" id="ARBA00022793"/>
    </source>
</evidence>
<evidence type="ECO:0000256" key="6">
    <source>
        <dbReference type="ARBA" id="ARBA00023098"/>
    </source>
</evidence>
<evidence type="ECO:0000256" key="4">
    <source>
        <dbReference type="ARBA" id="ARBA00022516"/>
    </source>
</evidence>
<keyword evidence="5" id="KW-0210">Decarboxylase</keyword>
<dbReference type="NCBIfam" id="NF003038">
    <property type="entry name" value="PRK03934.1"/>
    <property type="match status" value="1"/>
</dbReference>
<evidence type="ECO:0000256" key="8">
    <source>
        <dbReference type="ARBA" id="ARBA00023209"/>
    </source>
</evidence>
<evidence type="ECO:0000256" key="12">
    <source>
        <dbReference type="ARBA" id="ARBA00024326"/>
    </source>
</evidence>
<accession>A0A292YIH1</accession>
<evidence type="ECO:0000256" key="1">
    <source>
        <dbReference type="ARBA" id="ARBA00001928"/>
    </source>
</evidence>
<keyword evidence="14" id="KW-1185">Reference proteome</keyword>
<dbReference type="Pfam" id="PF02666">
    <property type="entry name" value="PS_Dcarbxylase"/>
    <property type="match status" value="1"/>
</dbReference>